<organism evidence="3 4">
    <name type="scientific">Actinoallomurus vinaceus</name>
    <dbReference type="NCBI Taxonomy" id="1080074"/>
    <lineage>
        <taxon>Bacteria</taxon>
        <taxon>Bacillati</taxon>
        <taxon>Actinomycetota</taxon>
        <taxon>Actinomycetes</taxon>
        <taxon>Streptosporangiales</taxon>
        <taxon>Thermomonosporaceae</taxon>
        <taxon>Actinoallomurus</taxon>
    </lineage>
</organism>
<evidence type="ECO:0000313" key="3">
    <source>
        <dbReference type="EMBL" id="GAA4630947.1"/>
    </source>
</evidence>
<feature type="region of interest" description="Disordered" evidence="1">
    <location>
        <begin position="247"/>
        <end position="275"/>
    </location>
</feature>
<keyword evidence="4" id="KW-1185">Reference proteome</keyword>
<dbReference type="Proteomes" id="UP001501442">
    <property type="component" value="Unassembled WGS sequence"/>
</dbReference>
<dbReference type="InterPro" id="IPR002477">
    <property type="entry name" value="Peptidoglycan-bd-like"/>
</dbReference>
<comment type="caution">
    <text evidence="3">The sequence shown here is derived from an EMBL/GenBank/DDBJ whole genome shotgun (WGS) entry which is preliminary data.</text>
</comment>
<sequence>MRHLGISLSAVGGIALLVGGGLWAAAGKPTATAAPRPSAGTTTAAVTRTELVETDQEQGTLGFDGARTLQSSASGVLTAEPAEGTTVTRDQKLYGVGLHPVRLFYGTVPLSRTLAVGVSGGKDVKQLESNLRTLGYDPYHDMTIDDHFSAATQAAVMRWQKAHGKTRTGQVTLADLVFLPSAVRIGTQHAKPGDRIAAGAQLIDITGTTRIATVHLPPDSDLAHAGDKVTVELPDGSSTPGVIAQVSTTATSSSGSSGAQSSGDNNGNSSSNSGNDATIAVTVRLTKPKATGGLDQAPVTVDFTRRRAKNVLAVPVTALVTLSTGGYAVDVANGGTVQRVAVKTGMFATNGAGTGQVEISGPGITEGRRVVIPQ</sequence>
<evidence type="ECO:0000259" key="2">
    <source>
        <dbReference type="Pfam" id="PF01471"/>
    </source>
</evidence>
<feature type="domain" description="Peptidoglycan binding-like" evidence="2">
    <location>
        <begin position="121"/>
        <end position="172"/>
    </location>
</feature>
<dbReference type="Gene3D" id="2.40.420.20">
    <property type="match status" value="1"/>
</dbReference>
<dbReference type="SUPFAM" id="SSF47090">
    <property type="entry name" value="PGBD-like"/>
    <property type="match status" value="1"/>
</dbReference>
<gene>
    <name evidence="3" type="ORF">GCM10023196_058370</name>
</gene>
<accession>A0ABP8UIS3</accession>
<dbReference type="InterPro" id="IPR036365">
    <property type="entry name" value="PGBD-like_sf"/>
</dbReference>
<dbReference type="RefSeq" id="WP_345434282.1">
    <property type="nucleotide sequence ID" value="NZ_BAABHK010000008.1"/>
</dbReference>
<evidence type="ECO:0000313" key="4">
    <source>
        <dbReference type="Proteomes" id="UP001501442"/>
    </source>
</evidence>
<name>A0ABP8UIS3_9ACTN</name>
<reference evidence="4" key="1">
    <citation type="journal article" date="2019" name="Int. J. Syst. Evol. Microbiol.">
        <title>The Global Catalogue of Microorganisms (GCM) 10K type strain sequencing project: providing services to taxonomists for standard genome sequencing and annotation.</title>
        <authorList>
            <consortium name="The Broad Institute Genomics Platform"/>
            <consortium name="The Broad Institute Genome Sequencing Center for Infectious Disease"/>
            <person name="Wu L."/>
            <person name="Ma J."/>
        </authorList>
    </citation>
    <scope>NUCLEOTIDE SEQUENCE [LARGE SCALE GENOMIC DNA]</scope>
    <source>
        <strain evidence="4">JCM 17939</strain>
    </source>
</reference>
<proteinExistence type="predicted"/>
<dbReference type="Gene3D" id="1.10.101.10">
    <property type="entry name" value="PGBD-like superfamily/PGBD"/>
    <property type="match status" value="1"/>
</dbReference>
<protein>
    <submittedName>
        <fullName evidence="3">Peptidoglycan-binding protein</fullName>
    </submittedName>
</protein>
<dbReference type="InterPro" id="IPR036366">
    <property type="entry name" value="PGBDSf"/>
</dbReference>
<dbReference type="Pfam" id="PF01471">
    <property type="entry name" value="PG_binding_1"/>
    <property type="match status" value="1"/>
</dbReference>
<evidence type="ECO:0000256" key="1">
    <source>
        <dbReference type="SAM" id="MobiDB-lite"/>
    </source>
</evidence>
<dbReference type="EMBL" id="BAABHK010000008">
    <property type="protein sequence ID" value="GAA4630947.1"/>
    <property type="molecule type" value="Genomic_DNA"/>
</dbReference>